<dbReference type="InterPro" id="IPR002577">
    <property type="entry name" value="HTH_HxlR"/>
</dbReference>
<evidence type="ECO:0000259" key="1">
    <source>
        <dbReference type="Pfam" id="PF01638"/>
    </source>
</evidence>
<name>A0A096CQJ4_9FIRM</name>
<dbReference type="RefSeq" id="WP_028258289.1">
    <property type="nucleotide sequence ID" value="NZ_JRNT01000008.1"/>
</dbReference>
<dbReference type="AlphaFoldDB" id="A0A096CQJ4"/>
<dbReference type="Proteomes" id="UP000029628">
    <property type="component" value="Unassembled WGS sequence"/>
</dbReference>
<dbReference type="SUPFAM" id="SSF46785">
    <property type="entry name" value="Winged helix' DNA-binding domain"/>
    <property type="match status" value="1"/>
</dbReference>
<dbReference type="Pfam" id="PF01638">
    <property type="entry name" value="HxlR"/>
    <property type="match status" value="1"/>
</dbReference>
<dbReference type="eggNOG" id="ENOG50346QB">
    <property type="taxonomic scope" value="Bacteria"/>
</dbReference>
<evidence type="ECO:0000313" key="2">
    <source>
        <dbReference type="EMBL" id="KGF47619.1"/>
    </source>
</evidence>
<organism evidence="2 3">
    <name type="scientific">Veillonella montpellierensis DNF00314</name>
    <dbReference type="NCBI Taxonomy" id="1401067"/>
    <lineage>
        <taxon>Bacteria</taxon>
        <taxon>Bacillati</taxon>
        <taxon>Bacillota</taxon>
        <taxon>Negativicutes</taxon>
        <taxon>Veillonellales</taxon>
        <taxon>Veillonellaceae</taxon>
        <taxon>Veillonella</taxon>
    </lineage>
</organism>
<accession>A0A096CQJ4</accession>
<gene>
    <name evidence="2" type="ORF">HMPREF0872_04335</name>
</gene>
<feature type="domain" description="HTH hxlR-type" evidence="1">
    <location>
        <begin position="15"/>
        <end position="96"/>
    </location>
</feature>
<dbReference type="InterPro" id="IPR036388">
    <property type="entry name" value="WH-like_DNA-bd_sf"/>
</dbReference>
<protein>
    <recommendedName>
        <fullName evidence="1">HTH hxlR-type domain-containing protein</fullName>
    </recommendedName>
</protein>
<keyword evidence="3" id="KW-1185">Reference proteome</keyword>
<dbReference type="InterPro" id="IPR036390">
    <property type="entry name" value="WH_DNA-bd_sf"/>
</dbReference>
<reference evidence="2 3" key="1">
    <citation type="submission" date="2014-07" db="EMBL/GenBank/DDBJ databases">
        <authorList>
            <person name="McCorrison J."/>
            <person name="Sanka R."/>
            <person name="Torralba M."/>
            <person name="Gillis M."/>
            <person name="Haft D.H."/>
            <person name="Methe B."/>
            <person name="Sutton G."/>
            <person name="Nelson K.E."/>
        </authorList>
    </citation>
    <scope>NUCLEOTIDE SEQUENCE [LARGE SCALE GENOMIC DNA]</scope>
    <source>
        <strain evidence="2 3">DNF00314</strain>
    </source>
</reference>
<dbReference type="Gene3D" id="1.10.10.10">
    <property type="entry name" value="Winged helix-like DNA-binding domain superfamily/Winged helix DNA-binding domain"/>
    <property type="match status" value="1"/>
</dbReference>
<comment type="caution">
    <text evidence="2">The sequence shown here is derived from an EMBL/GenBank/DDBJ whole genome shotgun (WGS) entry which is preliminary data.</text>
</comment>
<evidence type="ECO:0000313" key="3">
    <source>
        <dbReference type="Proteomes" id="UP000029628"/>
    </source>
</evidence>
<proteinExistence type="predicted"/>
<sequence length="99" mass="11479">MGTVKAGFQLLHGLVKLKWVPEILLALHEESKSFSHILSAIPLLSPTELNRKLKLLQQEQIIEKRKDGRYRLLCYGEDVVAICELLVDFYQRHHEKQVS</sequence>
<dbReference type="EMBL" id="JRNT01000008">
    <property type="protein sequence ID" value="KGF47619.1"/>
    <property type="molecule type" value="Genomic_DNA"/>
</dbReference>